<keyword evidence="4" id="KW-0804">Transcription</keyword>
<dbReference type="SUPFAM" id="SSF52242">
    <property type="entry name" value="Cobalamin (vitamin B12)-binding domain"/>
    <property type="match status" value="1"/>
</dbReference>
<dbReference type="RefSeq" id="WP_196989682.1">
    <property type="nucleotide sequence ID" value="NZ_JADWYR010000001.1"/>
</dbReference>
<reference evidence="6" key="1">
    <citation type="submission" date="2020-11" db="EMBL/GenBank/DDBJ databases">
        <title>Bacterial whole genome sequence for Panacibacter sp. DH6.</title>
        <authorList>
            <person name="Le V."/>
            <person name="Ko S."/>
            <person name="Ahn C.-Y."/>
            <person name="Oh H.-M."/>
        </authorList>
    </citation>
    <scope>NUCLEOTIDE SEQUENCE</scope>
    <source>
        <strain evidence="6">DH6</strain>
    </source>
</reference>
<dbReference type="InterPro" id="IPR036724">
    <property type="entry name" value="Cobalamin-bd_sf"/>
</dbReference>
<evidence type="ECO:0000259" key="5">
    <source>
        <dbReference type="PROSITE" id="PS50937"/>
    </source>
</evidence>
<dbReference type="Pfam" id="PF02607">
    <property type="entry name" value="B12-binding_2"/>
    <property type="match status" value="1"/>
</dbReference>
<feature type="domain" description="HTH merR-type" evidence="5">
    <location>
        <begin position="3"/>
        <end position="72"/>
    </location>
</feature>
<organism evidence="6 7">
    <name type="scientific">Panacibacter microcysteis</name>
    <dbReference type="NCBI Taxonomy" id="2793269"/>
    <lineage>
        <taxon>Bacteria</taxon>
        <taxon>Pseudomonadati</taxon>
        <taxon>Bacteroidota</taxon>
        <taxon>Chitinophagia</taxon>
        <taxon>Chitinophagales</taxon>
        <taxon>Chitinophagaceae</taxon>
        <taxon>Panacibacter</taxon>
    </lineage>
</organism>
<dbReference type="Gene3D" id="1.10.1660.10">
    <property type="match status" value="1"/>
</dbReference>
<dbReference type="SMART" id="SM00422">
    <property type="entry name" value="HTH_MERR"/>
    <property type="match status" value="1"/>
</dbReference>
<comment type="caution">
    <text evidence="6">The sequence shown here is derived from an EMBL/GenBank/DDBJ whole genome shotgun (WGS) entry which is preliminary data.</text>
</comment>
<evidence type="ECO:0000256" key="3">
    <source>
        <dbReference type="ARBA" id="ARBA00023125"/>
    </source>
</evidence>
<keyword evidence="2" id="KW-0805">Transcription regulation</keyword>
<dbReference type="GO" id="GO:0003677">
    <property type="term" value="F:DNA binding"/>
    <property type="evidence" value="ECO:0007669"/>
    <property type="project" value="UniProtKB-KW"/>
</dbReference>
<accession>A0A931GYE9</accession>
<dbReference type="InterPro" id="IPR036594">
    <property type="entry name" value="Meth_synthase_dom"/>
</dbReference>
<dbReference type="Gene3D" id="3.40.50.280">
    <property type="entry name" value="Cobalamin-binding domain"/>
    <property type="match status" value="1"/>
</dbReference>
<dbReference type="InterPro" id="IPR009061">
    <property type="entry name" value="DNA-bd_dom_put_sf"/>
</dbReference>
<dbReference type="SUPFAM" id="SSF46955">
    <property type="entry name" value="Putative DNA-binding domain"/>
    <property type="match status" value="1"/>
</dbReference>
<dbReference type="CDD" id="cd01104">
    <property type="entry name" value="HTH_MlrA-CarA"/>
    <property type="match status" value="1"/>
</dbReference>
<sequence length="293" mass="34084">MNAFTIKDLENLSGIKAHTIRIWEQRYSFLKPQRTDTNIRYYTTNELKTVLNISLLNKYGYKISHIDRMSEVEMKEKILSLSNAQAQQERIVNELIQFMVDLDMESFEVVLDNFILARGVEKAITFIIFPFLERIGILWVTNHINPAQEHLVSNIIRQKLITGIENTNTHLHVNKTVMLYLPEGEHHELGLLFMHYMLKSRGVKVLYVGANVPLTDVEFVSKLKKPDYLYMHLTSVAINFNFEKYLTKLHARIPDQPVIVSGQLVQQYKKKVPSNIFLKRSLTDVMEYIASIA</sequence>
<dbReference type="PANTHER" id="PTHR30204:SF69">
    <property type="entry name" value="MERR-FAMILY TRANSCRIPTIONAL REGULATOR"/>
    <property type="match status" value="1"/>
</dbReference>
<dbReference type="PANTHER" id="PTHR30204">
    <property type="entry name" value="REDOX-CYCLING DRUG-SENSING TRANSCRIPTIONAL ACTIVATOR SOXR"/>
    <property type="match status" value="1"/>
</dbReference>
<evidence type="ECO:0000256" key="4">
    <source>
        <dbReference type="ARBA" id="ARBA00023163"/>
    </source>
</evidence>
<dbReference type="AlphaFoldDB" id="A0A931GYE9"/>
<proteinExistence type="predicted"/>
<dbReference type="Pfam" id="PF13411">
    <property type="entry name" value="MerR_1"/>
    <property type="match status" value="1"/>
</dbReference>
<protein>
    <submittedName>
        <fullName evidence="6">MerR family transcriptional regulator</fullName>
    </submittedName>
</protein>
<evidence type="ECO:0000313" key="6">
    <source>
        <dbReference type="EMBL" id="MBG9375642.1"/>
    </source>
</evidence>
<dbReference type="PROSITE" id="PS50937">
    <property type="entry name" value="HTH_MERR_2"/>
    <property type="match status" value="1"/>
</dbReference>
<dbReference type="GO" id="GO:0046872">
    <property type="term" value="F:metal ion binding"/>
    <property type="evidence" value="ECO:0007669"/>
    <property type="project" value="InterPro"/>
</dbReference>
<dbReference type="InterPro" id="IPR003759">
    <property type="entry name" value="Cbl-bd_cap"/>
</dbReference>
<dbReference type="Gene3D" id="1.10.1240.10">
    <property type="entry name" value="Methionine synthase domain"/>
    <property type="match status" value="1"/>
</dbReference>
<dbReference type="GO" id="GO:0003700">
    <property type="term" value="F:DNA-binding transcription factor activity"/>
    <property type="evidence" value="ECO:0007669"/>
    <property type="project" value="InterPro"/>
</dbReference>
<dbReference type="EMBL" id="JADWYR010000001">
    <property type="protein sequence ID" value="MBG9375642.1"/>
    <property type="molecule type" value="Genomic_DNA"/>
</dbReference>
<dbReference type="Proteomes" id="UP000628448">
    <property type="component" value="Unassembled WGS sequence"/>
</dbReference>
<dbReference type="InterPro" id="IPR047057">
    <property type="entry name" value="MerR_fam"/>
</dbReference>
<dbReference type="GO" id="GO:0031419">
    <property type="term" value="F:cobalamin binding"/>
    <property type="evidence" value="ECO:0007669"/>
    <property type="project" value="InterPro"/>
</dbReference>
<evidence type="ECO:0000256" key="2">
    <source>
        <dbReference type="ARBA" id="ARBA00023015"/>
    </source>
</evidence>
<name>A0A931GYE9_9BACT</name>
<dbReference type="InterPro" id="IPR000551">
    <property type="entry name" value="MerR-type_HTH_dom"/>
</dbReference>
<evidence type="ECO:0000313" key="7">
    <source>
        <dbReference type="Proteomes" id="UP000628448"/>
    </source>
</evidence>
<keyword evidence="1" id="KW-0678">Repressor</keyword>
<keyword evidence="3" id="KW-0238">DNA-binding</keyword>
<evidence type="ECO:0000256" key="1">
    <source>
        <dbReference type="ARBA" id="ARBA00022491"/>
    </source>
</evidence>
<keyword evidence="7" id="KW-1185">Reference proteome</keyword>
<gene>
    <name evidence="6" type="ORF">I5907_05315</name>
</gene>